<evidence type="ECO:0000313" key="1">
    <source>
        <dbReference type="EMBL" id="CAE6419802.1"/>
    </source>
</evidence>
<dbReference type="Gene3D" id="2.80.10.50">
    <property type="match status" value="1"/>
</dbReference>
<dbReference type="InterPro" id="IPR035992">
    <property type="entry name" value="Ricin_B-like_lectins"/>
</dbReference>
<proteinExistence type="predicted"/>
<dbReference type="EMBL" id="CAJMWZ010000466">
    <property type="protein sequence ID" value="CAE6419802.1"/>
    <property type="molecule type" value="Genomic_DNA"/>
</dbReference>
<gene>
    <name evidence="1" type="ORF">RDB_LOCUS8695</name>
</gene>
<evidence type="ECO:0000313" key="2">
    <source>
        <dbReference type="Proteomes" id="UP000663850"/>
    </source>
</evidence>
<reference evidence="1" key="1">
    <citation type="submission" date="2021-01" db="EMBL/GenBank/DDBJ databases">
        <authorList>
            <person name="Kaushik A."/>
        </authorList>
    </citation>
    <scope>NUCLEOTIDE SEQUENCE</scope>
    <source>
        <strain evidence="1">Type strain: AG8-Rh-89/</strain>
    </source>
</reference>
<dbReference type="PROSITE" id="PS51257">
    <property type="entry name" value="PROKAR_LIPOPROTEIN"/>
    <property type="match status" value="1"/>
</dbReference>
<dbReference type="Proteomes" id="UP000663850">
    <property type="component" value="Unassembled WGS sequence"/>
</dbReference>
<protein>
    <submittedName>
        <fullName evidence="1">Uncharacterized protein</fullName>
    </submittedName>
</protein>
<sequence length="137" mass="15909">MSKIEDGIYTISVPMGSGCITDPGEGRWVPLMPHKSLGKDADKIRIKYNHERGAYTLQFQKSKKYLSYEGPPSEDNKLMDSHKARYFKIEQHPYGQWVIKIAENLYYHVGIATERIIPPWVAMTSHDEVQQWEIKKI</sequence>
<accession>A0A8H3AB75</accession>
<dbReference type="AlphaFoldDB" id="A0A8H3AB75"/>
<dbReference type="SUPFAM" id="SSF50370">
    <property type="entry name" value="Ricin B-like lectins"/>
    <property type="match status" value="1"/>
</dbReference>
<name>A0A8H3AB75_9AGAM</name>
<comment type="caution">
    <text evidence="1">The sequence shown here is derived from an EMBL/GenBank/DDBJ whole genome shotgun (WGS) entry which is preliminary data.</text>
</comment>
<organism evidence="1 2">
    <name type="scientific">Rhizoctonia solani</name>
    <dbReference type="NCBI Taxonomy" id="456999"/>
    <lineage>
        <taxon>Eukaryota</taxon>
        <taxon>Fungi</taxon>
        <taxon>Dikarya</taxon>
        <taxon>Basidiomycota</taxon>
        <taxon>Agaricomycotina</taxon>
        <taxon>Agaricomycetes</taxon>
        <taxon>Cantharellales</taxon>
        <taxon>Ceratobasidiaceae</taxon>
        <taxon>Rhizoctonia</taxon>
    </lineage>
</organism>